<feature type="transmembrane region" description="Helical" evidence="1">
    <location>
        <begin position="120"/>
        <end position="144"/>
    </location>
</feature>
<proteinExistence type="predicted"/>
<dbReference type="AlphaFoldDB" id="A0A2M8VZY2"/>
<dbReference type="Proteomes" id="UP000229366">
    <property type="component" value="Unassembled WGS sequence"/>
</dbReference>
<evidence type="ECO:0000313" key="2">
    <source>
        <dbReference type="EMBL" id="PJI83404.1"/>
    </source>
</evidence>
<evidence type="ECO:0000256" key="1">
    <source>
        <dbReference type="SAM" id="Phobius"/>
    </source>
</evidence>
<feature type="transmembrane region" description="Helical" evidence="1">
    <location>
        <begin position="93"/>
        <end position="114"/>
    </location>
</feature>
<reference evidence="2 3" key="1">
    <citation type="submission" date="2017-11" db="EMBL/GenBank/DDBJ databases">
        <title>Genomic Encyclopedia of Type Strains, Phase III (KMG-III): the genomes of soil and plant-associated and newly described type strains.</title>
        <authorList>
            <person name="Whitman W."/>
        </authorList>
    </citation>
    <scope>NUCLEOTIDE SEQUENCE [LARGE SCALE GENOMIC DNA]</scope>
    <source>
        <strain evidence="2 3">UB-Domo-W1</strain>
    </source>
</reference>
<organism evidence="2 3">
    <name type="scientific">Polynucleobacter brandtiae</name>
    <dbReference type="NCBI Taxonomy" id="1938816"/>
    <lineage>
        <taxon>Bacteria</taxon>
        <taxon>Pseudomonadati</taxon>
        <taxon>Pseudomonadota</taxon>
        <taxon>Betaproteobacteria</taxon>
        <taxon>Burkholderiales</taxon>
        <taxon>Burkholderiaceae</taxon>
        <taxon>Polynucleobacter</taxon>
    </lineage>
</organism>
<dbReference type="EMBL" id="PGTX01000001">
    <property type="protein sequence ID" value="PJI83404.1"/>
    <property type="molecule type" value="Genomic_DNA"/>
</dbReference>
<keyword evidence="1" id="KW-1133">Transmembrane helix</keyword>
<keyword evidence="1" id="KW-0472">Membrane</keyword>
<protein>
    <recommendedName>
        <fullName evidence="4">Ion channel</fullName>
    </recommendedName>
</protein>
<name>A0A2M8VZY2_9BURK</name>
<accession>A0A2M8VZY2</accession>
<gene>
    <name evidence="2" type="ORF">B0G85_0802</name>
</gene>
<keyword evidence="3" id="KW-1185">Reference proteome</keyword>
<feature type="transmembrane region" description="Helical" evidence="1">
    <location>
        <begin position="58"/>
        <end position="81"/>
    </location>
</feature>
<comment type="caution">
    <text evidence="2">The sequence shown here is derived from an EMBL/GenBank/DDBJ whole genome shotgun (WGS) entry which is preliminary data.</text>
</comment>
<evidence type="ECO:0000313" key="3">
    <source>
        <dbReference type="Proteomes" id="UP000229366"/>
    </source>
</evidence>
<evidence type="ECO:0008006" key="4">
    <source>
        <dbReference type="Google" id="ProtNLM"/>
    </source>
</evidence>
<sequence>MENLSTQFFSFALFRELLIGLVGLGIITIFHSSILMRICVRFDIREEVLTNAKNYDGIFLNFYFASSQVALLHIAEIFIWAVGLFGFGLVGKFIDALLFSGSCYTTVGFIADILPDGWKVLPFMISFSGLFTIAWTTSGMVGMLSACKKAWKLKHTDVVENYKKHW</sequence>
<keyword evidence="1" id="KW-0812">Transmembrane</keyword>
<feature type="transmembrane region" description="Helical" evidence="1">
    <location>
        <begin position="12"/>
        <end position="38"/>
    </location>
</feature>